<dbReference type="SMART" id="SM00267">
    <property type="entry name" value="GGDEF"/>
    <property type="match status" value="1"/>
</dbReference>
<name>A0ABT4MA84_9NOCA</name>
<dbReference type="SUPFAM" id="SSF55073">
    <property type="entry name" value="Nucleotide cyclase"/>
    <property type="match status" value="1"/>
</dbReference>
<sequence>MSIRPEWTTNIYGNKTRAKSFVSGYRRILFPLLAVLFVFYASSTFVAVVFDSYSLSASGDVIAMCASAAGVFALSVRRVRVWQHSFALGCAVGAPLSAALFHEHLVALLWTLIPLMFIAMYVRGVCSVAFTARLVCATIALSAVLVLALSPANPPVLWYFLWAACIFASAEIYGSLVASLLFGVLRDPLTSVWNRTGAVAAAAELIDRAQERDEQITAIVIELEHAGTGDEQVTSDRALRRLTEVWSAALPSSAVLARISRGEFVAVLRGIGADAEHLAAELAGRSSTPIGYGIATGPPVPDTFAQLLLDADGDLYRRKRLAARRFGSNR</sequence>
<dbReference type="EC" id="2.7.7.65" evidence="3"/>
<feature type="domain" description="GGDEF" evidence="2">
    <location>
        <begin position="214"/>
        <end position="330"/>
    </location>
</feature>
<dbReference type="InterPro" id="IPR043128">
    <property type="entry name" value="Rev_trsase/Diguanyl_cyclase"/>
</dbReference>
<reference evidence="3" key="1">
    <citation type="submission" date="2022-12" db="EMBL/GenBank/DDBJ databases">
        <authorList>
            <person name="Krivoruchko A.V."/>
            <person name="Elkin A."/>
        </authorList>
    </citation>
    <scope>NUCLEOTIDE SEQUENCE</scope>
    <source>
        <strain evidence="3">IEGM 1391</strain>
    </source>
</reference>
<feature type="transmembrane region" description="Helical" evidence="1">
    <location>
        <begin position="56"/>
        <end position="74"/>
    </location>
</feature>
<feature type="transmembrane region" description="Helical" evidence="1">
    <location>
        <begin position="81"/>
        <end position="99"/>
    </location>
</feature>
<dbReference type="PROSITE" id="PS50887">
    <property type="entry name" value="GGDEF"/>
    <property type="match status" value="1"/>
</dbReference>
<organism evidence="3 4">
    <name type="scientific">Rhodococcus ruber</name>
    <dbReference type="NCBI Taxonomy" id="1830"/>
    <lineage>
        <taxon>Bacteria</taxon>
        <taxon>Bacillati</taxon>
        <taxon>Actinomycetota</taxon>
        <taxon>Actinomycetes</taxon>
        <taxon>Mycobacteriales</taxon>
        <taxon>Nocardiaceae</taxon>
        <taxon>Rhodococcus</taxon>
    </lineage>
</organism>
<keyword evidence="1" id="KW-1133">Transmembrane helix</keyword>
<dbReference type="GO" id="GO:0052621">
    <property type="term" value="F:diguanylate cyclase activity"/>
    <property type="evidence" value="ECO:0007669"/>
    <property type="project" value="UniProtKB-EC"/>
</dbReference>
<evidence type="ECO:0000256" key="1">
    <source>
        <dbReference type="SAM" id="Phobius"/>
    </source>
</evidence>
<keyword evidence="3" id="KW-0808">Transferase</keyword>
<comment type="caution">
    <text evidence="3">The sequence shown here is derived from an EMBL/GenBank/DDBJ whole genome shotgun (WGS) entry which is preliminary data.</text>
</comment>
<feature type="transmembrane region" description="Helical" evidence="1">
    <location>
        <begin position="28"/>
        <end position="50"/>
    </location>
</feature>
<keyword evidence="4" id="KW-1185">Reference proteome</keyword>
<feature type="transmembrane region" description="Helical" evidence="1">
    <location>
        <begin position="134"/>
        <end position="152"/>
    </location>
</feature>
<keyword evidence="1" id="KW-0472">Membrane</keyword>
<keyword evidence="1" id="KW-0812">Transmembrane</keyword>
<accession>A0ABT4MA84</accession>
<feature type="transmembrane region" description="Helical" evidence="1">
    <location>
        <begin position="105"/>
        <end position="122"/>
    </location>
</feature>
<evidence type="ECO:0000259" key="2">
    <source>
        <dbReference type="PROSITE" id="PS50887"/>
    </source>
</evidence>
<proteinExistence type="predicted"/>
<evidence type="ECO:0000313" key="3">
    <source>
        <dbReference type="EMBL" id="MCZ4517875.1"/>
    </source>
</evidence>
<evidence type="ECO:0000313" key="4">
    <source>
        <dbReference type="Proteomes" id="UP001081071"/>
    </source>
</evidence>
<dbReference type="Proteomes" id="UP001081071">
    <property type="component" value="Unassembled WGS sequence"/>
</dbReference>
<dbReference type="InterPro" id="IPR029787">
    <property type="entry name" value="Nucleotide_cyclase"/>
</dbReference>
<dbReference type="Gene3D" id="3.30.70.270">
    <property type="match status" value="1"/>
</dbReference>
<keyword evidence="3" id="KW-0548">Nucleotidyltransferase</keyword>
<feature type="transmembrane region" description="Helical" evidence="1">
    <location>
        <begin position="158"/>
        <end position="185"/>
    </location>
</feature>
<dbReference type="Pfam" id="PF00990">
    <property type="entry name" value="GGDEF"/>
    <property type="match status" value="1"/>
</dbReference>
<protein>
    <submittedName>
        <fullName evidence="3">Diguanylate cyclase</fullName>
        <ecNumber evidence="3">2.7.7.65</ecNumber>
    </submittedName>
</protein>
<dbReference type="RefSeq" id="WP_269602546.1">
    <property type="nucleotide sequence ID" value="NZ_JAPWIJ010000002.1"/>
</dbReference>
<dbReference type="EMBL" id="JAPWIJ010000002">
    <property type="protein sequence ID" value="MCZ4517875.1"/>
    <property type="molecule type" value="Genomic_DNA"/>
</dbReference>
<gene>
    <name evidence="3" type="ORF">O4220_05045</name>
</gene>
<dbReference type="InterPro" id="IPR000160">
    <property type="entry name" value="GGDEF_dom"/>
</dbReference>